<evidence type="ECO:0000313" key="2">
    <source>
        <dbReference type="EMBL" id="MFC6197861.1"/>
    </source>
</evidence>
<dbReference type="EMBL" id="JBHSSW010000008">
    <property type="protein sequence ID" value="MFC6197861.1"/>
    <property type="molecule type" value="Genomic_DNA"/>
</dbReference>
<feature type="region of interest" description="Disordered" evidence="1">
    <location>
        <begin position="79"/>
        <end position="129"/>
    </location>
</feature>
<organism evidence="2 3">
    <name type="scientific">Ponticaulis profundi</name>
    <dbReference type="NCBI Taxonomy" id="2665222"/>
    <lineage>
        <taxon>Bacteria</taxon>
        <taxon>Pseudomonadati</taxon>
        <taxon>Pseudomonadota</taxon>
        <taxon>Alphaproteobacteria</taxon>
        <taxon>Hyphomonadales</taxon>
        <taxon>Hyphomonadaceae</taxon>
        <taxon>Ponticaulis</taxon>
    </lineage>
</organism>
<evidence type="ECO:0000256" key="1">
    <source>
        <dbReference type="SAM" id="MobiDB-lite"/>
    </source>
</evidence>
<keyword evidence="3" id="KW-1185">Reference proteome</keyword>
<evidence type="ECO:0008006" key="4">
    <source>
        <dbReference type="Google" id="ProtNLM"/>
    </source>
</evidence>
<dbReference type="Proteomes" id="UP001596303">
    <property type="component" value="Unassembled WGS sequence"/>
</dbReference>
<proteinExistence type="predicted"/>
<protein>
    <recommendedName>
        <fullName evidence="4">HNH endonuclease</fullName>
    </recommendedName>
</protein>
<comment type="caution">
    <text evidence="2">The sequence shown here is derived from an EMBL/GenBank/DDBJ whole genome shotgun (WGS) entry which is preliminary data.</text>
</comment>
<accession>A0ABW1S8L1</accession>
<sequence length="129" mass="14694">MTKAVKRKALSRREFGLLIIQQEGKCGCGCEQKLDFTEPRRVIDEHLIALDLGGTNDLDNRALYRSECARSKTNDEAALIAKGRRIRGEQGSQNARRDRRKERGLPGIPQPKISPLSKKHPNYRKAKWI</sequence>
<dbReference type="Gene3D" id="1.10.30.50">
    <property type="match status" value="1"/>
</dbReference>
<gene>
    <name evidence="2" type="ORF">ACFQDM_07215</name>
</gene>
<dbReference type="RefSeq" id="WP_377377366.1">
    <property type="nucleotide sequence ID" value="NZ_JBHSSW010000008.1"/>
</dbReference>
<feature type="compositionally biased region" description="Basic residues" evidence="1">
    <location>
        <begin position="117"/>
        <end position="129"/>
    </location>
</feature>
<name>A0ABW1S8L1_9PROT</name>
<reference evidence="3" key="1">
    <citation type="journal article" date="2019" name="Int. J. Syst. Evol. Microbiol.">
        <title>The Global Catalogue of Microorganisms (GCM) 10K type strain sequencing project: providing services to taxonomists for standard genome sequencing and annotation.</title>
        <authorList>
            <consortium name="The Broad Institute Genomics Platform"/>
            <consortium name="The Broad Institute Genome Sequencing Center for Infectious Disease"/>
            <person name="Wu L."/>
            <person name="Ma J."/>
        </authorList>
    </citation>
    <scope>NUCLEOTIDE SEQUENCE [LARGE SCALE GENOMIC DNA]</scope>
    <source>
        <strain evidence="3">CGMCC-1.15741</strain>
    </source>
</reference>
<evidence type="ECO:0000313" key="3">
    <source>
        <dbReference type="Proteomes" id="UP001596303"/>
    </source>
</evidence>